<dbReference type="InterPro" id="IPR000792">
    <property type="entry name" value="Tscrpt_reg_LuxR_C"/>
</dbReference>
<dbReference type="Gene3D" id="1.25.40.10">
    <property type="entry name" value="Tetratricopeptide repeat domain"/>
    <property type="match status" value="1"/>
</dbReference>
<dbReference type="PANTHER" id="PTHR44688">
    <property type="entry name" value="DNA-BINDING TRANSCRIPTIONAL ACTIVATOR DEVR_DOSR"/>
    <property type="match status" value="1"/>
</dbReference>
<dbReference type="Proteomes" id="UP000468668">
    <property type="component" value="Unassembled WGS sequence"/>
</dbReference>
<dbReference type="OrthoDB" id="134985at2"/>
<evidence type="ECO:0000256" key="2">
    <source>
        <dbReference type="ARBA" id="ARBA00023125"/>
    </source>
</evidence>
<dbReference type="Gene3D" id="1.10.10.10">
    <property type="entry name" value="Winged helix-like DNA-binding domain superfamily/Winged helix DNA-binding domain"/>
    <property type="match status" value="1"/>
</dbReference>
<dbReference type="InterPro" id="IPR011990">
    <property type="entry name" value="TPR-like_helical_dom_sf"/>
</dbReference>
<dbReference type="Pfam" id="PF25873">
    <property type="entry name" value="WHD_MalT"/>
    <property type="match status" value="1"/>
</dbReference>
<evidence type="ECO:0000259" key="4">
    <source>
        <dbReference type="PROSITE" id="PS50043"/>
    </source>
</evidence>
<sequence>MESTAGHLTANNIPIVAKSMPPAQRLWGKPRERIMHLLDRSRRQRFTFLNAPAGYGKTTALADWFYSLTNAGEKAAWFAIDRRDRDSKCFWLNFHYAICTALGIDFVKSLGAVQSMARNEAILTMANEMSLSARKCGGLFIVIEGLDVIYGFETLEELLTLMLALSGNVHIILSSRVAFTKHSFPGFTIPDVSLSIDYSMLALTKQEMLEYLLDAGVEQVEEPDLSLLHDKTQGWPAGTAIVMDSVDAGVSFKEAVANLSGTDPRLNEFFEFEVFSGLSQEEKDLLLKTASLGMISARVAGYTLGDVDVDTAISSLHRRNAFFFPIDTNSGEYELHPLFSQWVMKKAQILSSHEQRLLNARASRWCLRNGLTTAAAKHKILASEREDIFNLVRVAYPNMTTAELMSITMFRRNIDIKELSPCFYLLAAWAYAYSAQLDELDFWLKPLHELPDELVDERLRLSLEVIKVKELCLASKFDDGIEKAHQVESRLAGKDFIPLKVILANCRSEALDQQGKIQEGLERHLEFASLTSDGSFPFLSSINSYSMAFSYFEQGNLKHAAQMCRQIQTSYAPDYVTCGAACSLEVLIDVLSNNNMEREQRLAKATSLISKRSNVDMFLDWCTARAWTYVSAGDIDKADAILREGMSLVKMSLGFIPRMAAVQPFQNHAMLMLLEGRVQEALASYREFDMLGLAMTAQSRLVREFVELSIVDEEEREKRLLALLETADSHECNLIAQLLMLEVALIYFERGQRTRAVREIDLCVSRAQENDIVAIFGWKARQVRSLLMVYLTTAKPNYKNRHFAQSLLRQDFMQLREGEEDQLSQAVELTSKELEVIKLALSGMDRKEISQELCISESTVKSHLSHMYRKFGVKRYSELVALASELGIS</sequence>
<dbReference type="PANTHER" id="PTHR44688:SF16">
    <property type="entry name" value="DNA-BINDING TRANSCRIPTIONAL ACTIVATOR DEVR_DOSR"/>
    <property type="match status" value="1"/>
</dbReference>
<dbReference type="PROSITE" id="PS50043">
    <property type="entry name" value="HTH_LUXR_2"/>
    <property type="match status" value="1"/>
</dbReference>
<keyword evidence="2" id="KW-0238">DNA-binding</keyword>
<dbReference type="SMART" id="SM00421">
    <property type="entry name" value="HTH_LUXR"/>
    <property type="match status" value="1"/>
</dbReference>
<dbReference type="GO" id="GO:0006355">
    <property type="term" value="P:regulation of DNA-templated transcription"/>
    <property type="evidence" value="ECO:0007669"/>
    <property type="project" value="InterPro"/>
</dbReference>
<name>A0A6N6NMQ9_9ACTN</name>
<gene>
    <name evidence="5" type="ORF">F8C90_03260</name>
</gene>
<dbReference type="GO" id="GO:0003677">
    <property type="term" value="F:DNA binding"/>
    <property type="evidence" value="ECO:0007669"/>
    <property type="project" value="UniProtKB-KW"/>
</dbReference>
<dbReference type="SUPFAM" id="SSF46894">
    <property type="entry name" value="C-terminal effector domain of the bipartite response regulators"/>
    <property type="match status" value="1"/>
</dbReference>
<dbReference type="InterPro" id="IPR016032">
    <property type="entry name" value="Sig_transdc_resp-reg_C-effctor"/>
</dbReference>
<dbReference type="CDD" id="cd06170">
    <property type="entry name" value="LuxR_C_like"/>
    <property type="match status" value="1"/>
</dbReference>
<keyword evidence="6" id="KW-1185">Reference proteome</keyword>
<evidence type="ECO:0000256" key="3">
    <source>
        <dbReference type="ARBA" id="ARBA00023163"/>
    </source>
</evidence>
<dbReference type="RefSeq" id="WP_158049023.1">
    <property type="nucleotide sequence ID" value="NZ_WAJR01000005.1"/>
</dbReference>
<reference evidence="5 6" key="1">
    <citation type="submission" date="2019-09" db="EMBL/GenBank/DDBJ databases">
        <title>Whole genome shotgun sequencing (WGS) of Ellagibacter isourolithinifaciens DSM 104140(T) and Adlercreutzia muris DSM 29508(T).</title>
        <authorList>
            <person name="Stoll D.A."/>
            <person name="Danylec N."/>
            <person name="Huch M."/>
        </authorList>
    </citation>
    <scope>NUCLEOTIDE SEQUENCE [LARGE SCALE GENOMIC DNA]</scope>
    <source>
        <strain evidence="5 6">DSM 104140</strain>
    </source>
</reference>
<dbReference type="EMBL" id="WAJR01000005">
    <property type="protein sequence ID" value="KAB1641533.1"/>
    <property type="molecule type" value="Genomic_DNA"/>
</dbReference>
<dbReference type="Pfam" id="PF00196">
    <property type="entry name" value="GerE"/>
    <property type="match status" value="1"/>
</dbReference>
<dbReference type="PRINTS" id="PR00038">
    <property type="entry name" value="HTHLUXR"/>
</dbReference>
<evidence type="ECO:0000313" key="5">
    <source>
        <dbReference type="EMBL" id="KAB1641533.1"/>
    </source>
</evidence>
<keyword evidence="3" id="KW-0804">Transcription</keyword>
<accession>A0A6N6NMQ9</accession>
<dbReference type="InterPro" id="IPR036388">
    <property type="entry name" value="WH-like_DNA-bd_sf"/>
</dbReference>
<dbReference type="GeneID" id="98657422"/>
<feature type="domain" description="HTH luxR-type" evidence="4">
    <location>
        <begin position="822"/>
        <end position="887"/>
    </location>
</feature>
<proteinExistence type="predicted"/>
<dbReference type="InterPro" id="IPR059106">
    <property type="entry name" value="WHD_MalT"/>
</dbReference>
<dbReference type="AlphaFoldDB" id="A0A6N6NMQ9"/>
<evidence type="ECO:0000313" key="6">
    <source>
        <dbReference type="Proteomes" id="UP000468668"/>
    </source>
</evidence>
<evidence type="ECO:0000256" key="1">
    <source>
        <dbReference type="ARBA" id="ARBA00023015"/>
    </source>
</evidence>
<comment type="caution">
    <text evidence="5">The sequence shown here is derived from an EMBL/GenBank/DDBJ whole genome shotgun (WGS) entry which is preliminary data.</text>
</comment>
<keyword evidence="1" id="KW-0805">Transcription regulation</keyword>
<protein>
    <recommendedName>
        <fullName evidence="4">HTH luxR-type domain-containing protein</fullName>
    </recommendedName>
</protein>
<organism evidence="5 6">
    <name type="scientific">Ellagibacter isourolithinifaciens</name>
    <dbReference type="NCBI Taxonomy" id="2137581"/>
    <lineage>
        <taxon>Bacteria</taxon>
        <taxon>Bacillati</taxon>
        <taxon>Actinomycetota</taxon>
        <taxon>Coriobacteriia</taxon>
        <taxon>Eggerthellales</taxon>
        <taxon>Eggerthellaceae</taxon>
        <taxon>Ellagibacter</taxon>
    </lineage>
</organism>